<gene>
    <name evidence="9" type="ORF">J2Z79_000616</name>
</gene>
<organism evidence="9 10">
    <name type="scientific">Symbiobacterium terraclitae</name>
    <dbReference type="NCBI Taxonomy" id="557451"/>
    <lineage>
        <taxon>Bacteria</taxon>
        <taxon>Bacillati</taxon>
        <taxon>Bacillota</taxon>
        <taxon>Clostridia</taxon>
        <taxon>Eubacteriales</taxon>
        <taxon>Symbiobacteriaceae</taxon>
        <taxon>Symbiobacterium</taxon>
    </lineage>
</organism>
<evidence type="ECO:0000256" key="1">
    <source>
        <dbReference type="ARBA" id="ARBA00004202"/>
    </source>
</evidence>
<keyword evidence="4" id="KW-1003">Cell membrane</keyword>
<keyword evidence="3" id="KW-0813">Transport</keyword>
<dbReference type="InterPro" id="IPR017871">
    <property type="entry name" value="ABC_transporter-like_CS"/>
</dbReference>
<dbReference type="SMART" id="SM00382">
    <property type="entry name" value="AAA"/>
    <property type="match status" value="1"/>
</dbReference>
<dbReference type="Gene3D" id="3.40.50.300">
    <property type="entry name" value="P-loop containing nucleotide triphosphate hydrolases"/>
    <property type="match status" value="1"/>
</dbReference>
<dbReference type="NCBIfam" id="TIGR01727">
    <property type="entry name" value="oligo_HPY"/>
    <property type="match status" value="1"/>
</dbReference>
<comment type="similarity">
    <text evidence="2">Belongs to the ABC transporter superfamily.</text>
</comment>
<dbReference type="InterPro" id="IPR013563">
    <property type="entry name" value="Oligopep_ABC_C"/>
</dbReference>
<keyword evidence="5" id="KW-0547">Nucleotide-binding</keyword>
<evidence type="ECO:0000313" key="9">
    <source>
        <dbReference type="EMBL" id="MBP2017242.1"/>
    </source>
</evidence>
<evidence type="ECO:0000256" key="6">
    <source>
        <dbReference type="ARBA" id="ARBA00022840"/>
    </source>
</evidence>
<proteinExistence type="inferred from homology"/>
<comment type="subcellular location">
    <subcellularLocation>
        <location evidence="1">Cell membrane</location>
        <topology evidence="1">Peripheral membrane protein</topology>
    </subcellularLocation>
</comment>
<keyword evidence="6 9" id="KW-0067">ATP-binding</keyword>
<dbReference type="PANTHER" id="PTHR43297">
    <property type="entry name" value="OLIGOPEPTIDE TRANSPORT ATP-BINDING PROTEIN APPD"/>
    <property type="match status" value="1"/>
</dbReference>
<reference evidence="9 10" key="1">
    <citation type="submission" date="2021-03" db="EMBL/GenBank/DDBJ databases">
        <title>Genomic Encyclopedia of Type Strains, Phase IV (KMG-IV): sequencing the most valuable type-strain genomes for metagenomic binning, comparative biology and taxonomic classification.</title>
        <authorList>
            <person name="Goeker M."/>
        </authorList>
    </citation>
    <scope>NUCLEOTIDE SEQUENCE [LARGE SCALE GENOMIC DNA]</scope>
    <source>
        <strain evidence="9 10">DSM 27138</strain>
    </source>
</reference>
<evidence type="ECO:0000256" key="2">
    <source>
        <dbReference type="ARBA" id="ARBA00005417"/>
    </source>
</evidence>
<keyword evidence="7" id="KW-0472">Membrane</keyword>
<dbReference type="Pfam" id="PF00005">
    <property type="entry name" value="ABC_tran"/>
    <property type="match status" value="1"/>
</dbReference>
<comment type="caution">
    <text evidence="9">The sequence shown here is derived from an EMBL/GenBank/DDBJ whole genome shotgun (WGS) entry which is preliminary data.</text>
</comment>
<dbReference type="InterPro" id="IPR027417">
    <property type="entry name" value="P-loop_NTPase"/>
</dbReference>
<evidence type="ECO:0000256" key="7">
    <source>
        <dbReference type="ARBA" id="ARBA00023136"/>
    </source>
</evidence>
<evidence type="ECO:0000256" key="3">
    <source>
        <dbReference type="ARBA" id="ARBA00022448"/>
    </source>
</evidence>
<dbReference type="InterPro" id="IPR003593">
    <property type="entry name" value="AAA+_ATPase"/>
</dbReference>
<dbReference type="PROSITE" id="PS00211">
    <property type="entry name" value="ABC_TRANSPORTER_1"/>
    <property type="match status" value="1"/>
</dbReference>
<evidence type="ECO:0000259" key="8">
    <source>
        <dbReference type="PROSITE" id="PS50893"/>
    </source>
</evidence>
<keyword evidence="10" id="KW-1185">Reference proteome</keyword>
<dbReference type="PROSITE" id="PS50893">
    <property type="entry name" value="ABC_TRANSPORTER_2"/>
    <property type="match status" value="1"/>
</dbReference>
<sequence>MGPLLAIENLSVEFPSPRGPLRAVDGVSLRVQAGEVVGLIGESGSGKSTVLLAVMGLIPRPGRILPGSSVRLKGRELTRLSPRAYRGVRGYEIGMVFQDPMTALNPAMPIGEQVRESLRVHRYCKSRAEERARVLQLLEAVGIANAAQRYRAYPHEFSGGMLQRVLIAAALACNPRLLLADEPTTALDVTIQAQILDLLREINRTRNTAILLVSHDIGLAAEFCDRVAVMYAGRIVEVGPAWQVVAAPHHPYTRGLVGCLPVWGGRKGRLEPIPGSLPDLTQLPRGCAFADRCPHATAECRAGEVPLRQLADGREVACVRAEEVMAG</sequence>
<dbReference type="RefSeq" id="WP_209465387.1">
    <property type="nucleotide sequence ID" value="NZ_JAGGLG010000003.1"/>
</dbReference>
<dbReference type="SUPFAM" id="SSF52540">
    <property type="entry name" value="P-loop containing nucleoside triphosphate hydrolases"/>
    <property type="match status" value="1"/>
</dbReference>
<dbReference type="Proteomes" id="UP001519289">
    <property type="component" value="Unassembled WGS sequence"/>
</dbReference>
<dbReference type="PANTHER" id="PTHR43297:SF2">
    <property type="entry name" value="DIPEPTIDE TRANSPORT ATP-BINDING PROTEIN DPPD"/>
    <property type="match status" value="1"/>
</dbReference>
<name>A0ABS4JNZ8_9FIRM</name>
<dbReference type="CDD" id="cd03257">
    <property type="entry name" value="ABC_NikE_OppD_transporters"/>
    <property type="match status" value="1"/>
</dbReference>
<dbReference type="EMBL" id="JAGGLG010000003">
    <property type="protein sequence ID" value="MBP2017242.1"/>
    <property type="molecule type" value="Genomic_DNA"/>
</dbReference>
<dbReference type="GO" id="GO:0005524">
    <property type="term" value="F:ATP binding"/>
    <property type="evidence" value="ECO:0007669"/>
    <property type="project" value="UniProtKB-KW"/>
</dbReference>
<accession>A0ABS4JNZ8</accession>
<evidence type="ECO:0000256" key="5">
    <source>
        <dbReference type="ARBA" id="ARBA00022741"/>
    </source>
</evidence>
<dbReference type="InterPro" id="IPR050388">
    <property type="entry name" value="ABC_Ni/Peptide_Import"/>
</dbReference>
<evidence type="ECO:0000256" key="4">
    <source>
        <dbReference type="ARBA" id="ARBA00022475"/>
    </source>
</evidence>
<dbReference type="InterPro" id="IPR003439">
    <property type="entry name" value="ABC_transporter-like_ATP-bd"/>
</dbReference>
<feature type="domain" description="ABC transporter" evidence="8">
    <location>
        <begin position="5"/>
        <end position="257"/>
    </location>
</feature>
<dbReference type="Pfam" id="PF08352">
    <property type="entry name" value="oligo_HPY"/>
    <property type="match status" value="1"/>
</dbReference>
<evidence type="ECO:0000313" key="10">
    <source>
        <dbReference type="Proteomes" id="UP001519289"/>
    </source>
</evidence>
<protein>
    <submittedName>
        <fullName evidence="9">Oligopeptide/dipeptide ABC transporter ATP-binding protein</fullName>
    </submittedName>
</protein>